<dbReference type="OrthoDB" id="9784202at2"/>
<evidence type="ECO:0000256" key="1">
    <source>
        <dbReference type="ARBA" id="ARBA00004651"/>
    </source>
</evidence>
<evidence type="ECO:0000256" key="4">
    <source>
        <dbReference type="ARBA" id="ARBA00022989"/>
    </source>
</evidence>
<reference evidence="7 8" key="1">
    <citation type="submission" date="2018-10" db="EMBL/GenBank/DDBJ databases">
        <title>Phylogenomics of Brevibacillus.</title>
        <authorList>
            <person name="Dunlap C."/>
        </authorList>
    </citation>
    <scope>NUCLEOTIDE SEQUENCE [LARGE SCALE GENOMIC DNA]</scope>
    <source>
        <strain evidence="7 8">JCM 15716</strain>
    </source>
</reference>
<feature type="transmembrane region" description="Helical" evidence="6">
    <location>
        <begin position="34"/>
        <end position="59"/>
    </location>
</feature>
<proteinExistence type="predicted"/>
<keyword evidence="8" id="KW-1185">Reference proteome</keyword>
<keyword evidence="4 6" id="KW-1133">Transmembrane helix</keyword>
<keyword evidence="2" id="KW-1003">Cell membrane</keyword>
<gene>
    <name evidence="7" type="ORF">EDM56_28360</name>
</gene>
<dbReference type="Proteomes" id="UP000271031">
    <property type="component" value="Unassembled WGS sequence"/>
</dbReference>
<dbReference type="PANTHER" id="PTHR30086">
    <property type="entry name" value="ARGININE EXPORTER PROTEIN ARGO"/>
    <property type="match status" value="1"/>
</dbReference>
<dbReference type="Pfam" id="PF01810">
    <property type="entry name" value="LysE"/>
    <property type="match status" value="1"/>
</dbReference>
<dbReference type="EMBL" id="RHHQ01000027">
    <property type="protein sequence ID" value="RNB79729.1"/>
    <property type="molecule type" value="Genomic_DNA"/>
</dbReference>
<organism evidence="7 8">
    <name type="scientific">Brevibacillus fluminis</name>
    <dbReference type="NCBI Taxonomy" id="511487"/>
    <lineage>
        <taxon>Bacteria</taxon>
        <taxon>Bacillati</taxon>
        <taxon>Bacillota</taxon>
        <taxon>Bacilli</taxon>
        <taxon>Bacillales</taxon>
        <taxon>Paenibacillaceae</taxon>
        <taxon>Brevibacillus</taxon>
    </lineage>
</organism>
<evidence type="ECO:0000313" key="7">
    <source>
        <dbReference type="EMBL" id="RNB79729.1"/>
    </source>
</evidence>
<feature type="transmembrane region" description="Helical" evidence="6">
    <location>
        <begin position="66"/>
        <end position="86"/>
    </location>
</feature>
<dbReference type="GO" id="GO:0015171">
    <property type="term" value="F:amino acid transmembrane transporter activity"/>
    <property type="evidence" value="ECO:0007669"/>
    <property type="project" value="TreeGrafter"/>
</dbReference>
<evidence type="ECO:0000256" key="5">
    <source>
        <dbReference type="ARBA" id="ARBA00023136"/>
    </source>
</evidence>
<comment type="caution">
    <text evidence="7">The sequence shown here is derived from an EMBL/GenBank/DDBJ whole genome shotgun (WGS) entry which is preliminary data.</text>
</comment>
<evidence type="ECO:0000256" key="6">
    <source>
        <dbReference type="SAM" id="Phobius"/>
    </source>
</evidence>
<dbReference type="PANTHER" id="PTHR30086:SF20">
    <property type="entry name" value="ARGININE EXPORTER PROTEIN ARGO-RELATED"/>
    <property type="match status" value="1"/>
</dbReference>
<feature type="transmembrane region" description="Helical" evidence="6">
    <location>
        <begin position="143"/>
        <end position="167"/>
    </location>
</feature>
<keyword evidence="3 6" id="KW-0812">Transmembrane</keyword>
<comment type="subcellular location">
    <subcellularLocation>
        <location evidence="1">Cell membrane</location>
        <topology evidence="1">Multi-pass membrane protein</topology>
    </subcellularLocation>
</comment>
<dbReference type="InterPro" id="IPR001123">
    <property type="entry name" value="LeuE-type"/>
</dbReference>
<keyword evidence="5 6" id="KW-0472">Membrane</keyword>
<feature type="transmembrane region" description="Helical" evidence="6">
    <location>
        <begin position="183"/>
        <end position="201"/>
    </location>
</feature>
<sequence length="202" mass="20677">MSGYTVFLLAFAASAASPGPEIAGLLSRSLSGGILASLPLAFGIVLGKLLMLSAAVVGLSAIADGLGPIFVALKYGGAGYLFWLGFKKWKQAGRPIAAGESAKPVSVKAEIGLGLAMTLSNPLAIFFYVALLPSSIDMAGVTLVSYSFLCAIIIGVMVAVVIGYGIVAEVARKAFTSSSAKTLIDRLAGLMMFVSGLLIVIR</sequence>
<evidence type="ECO:0000256" key="2">
    <source>
        <dbReference type="ARBA" id="ARBA00022475"/>
    </source>
</evidence>
<evidence type="ECO:0000256" key="3">
    <source>
        <dbReference type="ARBA" id="ARBA00022692"/>
    </source>
</evidence>
<evidence type="ECO:0000313" key="8">
    <source>
        <dbReference type="Proteomes" id="UP000271031"/>
    </source>
</evidence>
<accession>A0A3M8CW32</accession>
<dbReference type="RefSeq" id="WP_122921306.1">
    <property type="nucleotide sequence ID" value="NZ_RHHQ01000027.1"/>
</dbReference>
<dbReference type="GO" id="GO:0005886">
    <property type="term" value="C:plasma membrane"/>
    <property type="evidence" value="ECO:0007669"/>
    <property type="project" value="UniProtKB-SubCell"/>
</dbReference>
<name>A0A3M8CW32_9BACL</name>
<dbReference type="AlphaFoldDB" id="A0A3M8CW32"/>
<protein>
    <submittedName>
        <fullName evidence="7">LysE family translocator</fullName>
    </submittedName>
</protein>
<feature type="transmembrane region" description="Helical" evidence="6">
    <location>
        <begin position="111"/>
        <end position="131"/>
    </location>
</feature>